<gene>
    <name evidence="2" type="ORF">comes_30830</name>
</gene>
<accession>A0AA37QEW6</accession>
<comment type="caution">
    <text evidence="2">The sequence shown here is derived from an EMBL/GenBank/DDBJ whole genome shotgun (WGS) entry which is preliminary data.</text>
</comment>
<keyword evidence="1" id="KW-0812">Transmembrane</keyword>
<reference evidence="2" key="2">
    <citation type="submission" date="2022-11" db="EMBL/GenBank/DDBJ databases">
        <title>Draft genome sequence of Coprococcus comes strain 31264.</title>
        <authorList>
            <person name="Hisatomi A."/>
            <person name="Ohkuma M."/>
            <person name="Sakamoto M."/>
        </authorList>
    </citation>
    <scope>NUCLEOTIDE SEQUENCE</scope>
    <source>
        <strain evidence="2">JCM 31264</strain>
    </source>
</reference>
<keyword evidence="1" id="KW-1133">Transmembrane helix</keyword>
<evidence type="ECO:0000313" key="2">
    <source>
        <dbReference type="EMBL" id="GLG88535.1"/>
    </source>
</evidence>
<feature type="transmembrane region" description="Helical" evidence="1">
    <location>
        <begin position="12"/>
        <end position="32"/>
    </location>
</feature>
<dbReference type="Proteomes" id="UP001145109">
    <property type="component" value="Unassembled WGS sequence"/>
</dbReference>
<dbReference type="AlphaFoldDB" id="A0AA37QEW6"/>
<keyword evidence="1" id="KW-0472">Membrane</keyword>
<feature type="transmembrane region" description="Helical" evidence="1">
    <location>
        <begin position="86"/>
        <end position="104"/>
    </location>
</feature>
<reference evidence="2" key="1">
    <citation type="submission" date="2022-09" db="EMBL/GenBank/DDBJ databases">
        <title>Draft genome sequence of Coprococcus comes strain 31264.</title>
        <authorList>
            <person name="Atsushi H."/>
            <person name="Moriya O."/>
            <person name="Mitsuo S."/>
        </authorList>
    </citation>
    <scope>NUCLEOTIDE SEQUENCE</scope>
    <source>
        <strain evidence="2">JCM 31264</strain>
    </source>
</reference>
<evidence type="ECO:0000313" key="3">
    <source>
        <dbReference type="Proteomes" id="UP001145109"/>
    </source>
</evidence>
<sequence length="124" mass="14182">MWSNSYGKNYLLFMLGGIIGSTWLGFVCKWFVTRNTFLQFLGQNTITILAVHEPIKRIVLKIAEMGTQRVGMNVTITELQENTLCSLVVVAVVFAISLIIVNFLRRIKSSLPRKIRDNLMTFIR</sequence>
<evidence type="ECO:0000256" key="1">
    <source>
        <dbReference type="SAM" id="Phobius"/>
    </source>
</evidence>
<organism evidence="2 3">
    <name type="scientific">Coprococcus comes</name>
    <dbReference type="NCBI Taxonomy" id="410072"/>
    <lineage>
        <taxon>Bacteria</taxon>
        <taxon>Bacillati</taxon>
        <taxon>Bacillota</taxon>
        <taxon>Clostridia</taxon>
        <taxon>Lachnospirales</taxon>
        <taxon>Lachnospiraceae</taxon>
        <taxon>Coprococcus</taxon>
    </lineage>
</organism>
<proteinExistence type="predicted"/>
<dbReference type="EMBL" id="BSCI01000033">
    <property type="protein sequence ID" value="GLG88535.1"/>
    <property type="molecule type" value="Genomic_DNA"/>
</dbReference>
<protein>
    <submittedName>
        <fullName evidence="2">Uncharacterized protein</fullName>
    </submittedName>
</protein>
<name>A0AA37QEW6_9FIRM</name>